<evidence type="ECO:0000313" key="3">
    <source>
        <dbReference type="EMBL" id="AJF97372.1"/>
    </source>
</evidence>
<dbReference type="Proteomes" id="UP000202511">
    <property type="component" value="Segment"/>
</dbReference>
<protein>
    <submittedName>
        <fullName evidence="3">Morn repeat protein</fullName>
    </submittedName>
</protein>
<sequence length="137" mass="15664">MKRPRDIDESAGSIDKTDGPYTFKRHWQNGRKNDRAVGTSFFDDLPDKLVLAILVALADPRSLAMWAQTSRRRHDLANDSFVWRRLCELRFGPLLHRNFARWGKSWRWLYRAQARAAAATGTDVGAVMVELCASNCV</sequence>
<dbReference type="SUPFAM" id="SSF81383">
    <property type="entry name" value="F-box domain"/>
    <property type="match status" value="1"/>
</dbReference>
<evidence type="ECO:0000259" key="2">
    <source>
        <dbReference type="Pfam" id="PF12937"/>
    </source>
</evidence>
<reference evidence="3 4" key="1">
    <citation type="journal article" date="2015" name="Parasitol. Res.">
        <title>Viruses in close associations with free-living amoebae.</title>
        <authorList>
            <person name="Scheid P."/>
        </authorList>
    </citation>
    <scope>NUCLEOTIDE SEQUENCE [LARGE SCALE GENOMIC DNA]</scope>
    <source>
        <strain evidence="3">KlaHel</strain>
    </source>
</reference>
<dbReference type="PANTHER" id="PTHR12874:SF9">
    <property type="entry name" value="F-BOX ONLY PROTEIN 48"/>
    <property type="match status" value="1"/>
</dbReference>
<dbReference type="RefSeq" id="YP_009119607.1">
    <property type="nucleotide sequence ID" value="NC_026440.1"/>
</dbReference>
<dbReference type="Gene3D" id="1.20.1280.50">
    <property type="match status" value="1"/>
</dbReference>
<feature type="region of interest" description="Disordered" evidence="1">
    <location>
        <begin position="1"/>
        <end position="20"/>
    </location>
</feature>
<feature type="domain" description="F-box" evidence="2">
    <location>
        <begin position="42"/>
        <end position="87"/>
    </location>
</feature>
<dbReference type="PANTHER" id="PTHR12874">
    <property type="entry name" value="F-BOX ONLY PROTEIN 48-RELATED"/>
    <property type="match status" value="1"/>
</dbReference>
<dbReference type="EMBL" id="KP136319">
    <property type="protein sequence ID" value="AJF97372.1"/>
    <property type="molecule type" value="Genomic_DNA"/>
</dbReference>
<evidence type="ECO:0000256" key="1">
    <source>
        <dbReference type="SAM" id="MobiDB-lite"/>
    </source>
</evidence>
<name>A0A0B5JCK7_9VIRU</name>
<organism evidence="3 4">
    <name type="scientific">Pandoravirus inopinatum</name>
    <dbReference type="NCBI Taxonomy" id="1605721"/>
    <lineage>
        <taxon>Viruses</taxon>
        <taxon>Pandoravirus</taxon>
    </lineage>
</organism>
<dbReference type="InterPro" id="IPR001810">
    <property type="entry name" value="F-box_dom"/>
</dbReference>
<dbReference type="InterPro" id="IPR036047">
    <property type="entry name" value="F-box-like_dom_sf"/>
</dbReference>
<dbReference type="GeneID" id="23462289"/>
<dbReference type="KEGG" id="vg:23462289"/>
<dbReference type="GO" id="GO:0031146">
    <property type="term" value="P:SCF-dependent proteasomal ubiquitin-dependent protein catabolic process"/>
    <property type="evidence" value="ECO:0007669"/>
    <property type="project" value="TreeGrafter"/>
</dbReference>
<proteinExistence type="predicted"/>
<dbReference type="Pfam" id="PF12937">
    <property type="entry name" value="F-box-like"/>
    <property type="match status" value="1"/>
</dbReference>
<accession>A0A0B5JCK7</accession>
<dbReference type="GO" id="GO:0019005">
    <property type="term" value="C:SCF ubiquitin ligase complex"/>
    <property type="evidence" value="ECO:0007669"/>
    <property type="project" value="TreeGrafter"/>
</dbReference>
<evidence type="ECO:0000313" key="4">
    <source>
        <dbReference type="Proteomes" id="UP000202511"/>
    </source>
</evidence>